<dbReference type="KEGG" id="pgri:PgNI_08481"/>
<gene>
    <name evidence="12" type="ORF">PgNI_08481</name>
</gene>
<organism evidence="11 12">
    <name type="scientific">Pyricularia grisea</name>
    <name type="common">Crabgrass-specific blast fungus</name>
    <name type="synonym">Magnaporthe grisea</name>
    <dbReference type="NCBI Taxonomy" id="148305"/>
    <lineage>
        <taxon>Eukaryota</taxon>
        <taxon>Fungi</taxon>
        <taxon>Dikarya</taxon>
        <taxon>Ascomycota</taxon>
        <taxon>Pezizomycotina</taxon>
        <taxon>Sordariomycetes</taxon>
        <taxon>Sordariomycetidae</taxon>
        <taxon>Magnaporthales</taxon>
        <taxon>Pyriculariaceae</taxon>
        <taxon>Pyricularia</taxon>
    </lineage>
</organism>
<dbReference type="GO" id="GO:0031848">
    <property type="term" value="P:protection from non-homologous end joining at telomere"/>
    <property type="evidence" value="ECO:0007669"/>
    <property type="project" value="TreeGrafter"/>
</dbReference>
<dbReference type="PANTHER" id="PTHR16466">
    <property type="entry name" value="TELOMERE REPEAT-BINDING FACTOR 2-INTERACTING PROTEIN 1"/>
    <property type="match status" value="1"/>
</dbReference>
<protein>
    <recommendedName>
        <fullName evidence="8">DNA-binding protein RAP1</fullName>
    </recommendedName>
</protein>
<evidence type="ECO:0000256" key="1">
    <source>
        <dbReference type="ARBA" id="ARBA00010467"/>
    </source>
</evidence>
<dbReference type="Pfam" id="PF08914">
    <property type="entry name" value="Myb_Rap1"/>
    <property type="match status" value="1"/>
</dbReference>
<reference evidence="11 12" key="1">
    <citation type="journal article" date="2019" name="Mol. Biol. Evol.">
        <title>Blast fungal genomes show frequent chromosomal changes, gene gains and losses, and effector gene turnover.</title>
        <authorList>
            <person name="Gomez Luciano L.B."/>
            <person name="Jason Tsai I."/>
            <person name="Chuma I."/>
            <person name="Tosa Y."/>
            <person name="Chen Y.H."/>
            <person name="Li J.Y."/>
            <person name="Li M.Y."/>
            <person name="Jade Lu M.Y."/>
            <person name="Nakayashiki H."/>
            <person name="Li W.H."/>
        </authorList>
    </citation>
    <scope>NUCLEOTIDE SEQUENCE [LARGE SCALE GENOMIC DNA]</scope>
    <source>
        <strain evidence="11 12">NI907</strain>
    </source>
</reference>
<keyword evidence="4" id="KW-0805">Transcription regulation</keyword>
<dbReference type="GO" id="GO:0070187">
    <property type="term" value="C:shelterin complex"/>
    <property type="evidence" value="ECO:0007669"/>
    <property type="project" value="TreeGrafter"/>
</dbReference>
<feature type="compositionally biased region" description="Polar residues" evidence="9">
    <location>
        <begin position="621"/>
        <end position="634"/>
    </location>
</feature>
<evidence type="ECO:0000313" key="12">
    <source>
        <dbReference type="RefSeq" id="XP_030978429.1"/>
    </source>
</evidence>
<evidence type="ECO:0000256" key="5">
    <source>
        <dbReference type="ARBA" id="ARBA00023159"/>
    </source>
</evidence>
<dbReference type="InterPro" id="IPR021661">
    <property type="entry name" value="Rap1_C"/>
</dbReference>
<keyword evidence="11" id="KW-1185">Reference proteome</keyword>
<feature type="compositionally biased region" description="Acidic residues" evidence="9">
    <location>
        <begin position="330"/>
        <end position="339"/>
    </location>
</feature>
<dbReference type="Proteomes" id="UP000515153">
    <property type="component" value="Chromosome V"/>
</dbReference>
<comment type="function">
    <text evidence="8">Involved in the regulation of telomere length, clustering and has a specific role in telomere position effect (TPE).</text>
</comment>
<dbReference type="PANTHER" id="PTHR16466:SF6">
    <property type="entry name" value="TELOMERIC REPEAT-BINDING FACTOR 2-INTERACTING PROTEIN 1"/>
    <property type="match status" value="1"/>
</dbReference>
<keyword evidence="3 8" id="KW-0779">Telomere</keyword>
<evidence type="ECO:0000313" key="11">
    <source>
        <dbReference type="Proteomes" id="UP000515153"/>
    </source>
</evidence>
<dbReference type="Pfam" id="PF11626">
    <property type="entry name" value="Rap1_C"/>
    <property type="match status" value="1"/>
</dbReference>
<reference evidence="12" key="3">
    <citation type="submission" date="2025-08" db="UniProtKB">
        <authorList>
            <consortium name="RefSeq"/>
        </authorList>
    </citation>
    <scope>IDENTIFICATION</scope>
    <source>
        <strain evidence="12">NI907</strain>
    </source>
</reference>
<keyword evidence="2 8" id="KW-0158">Chromosome</keyword>
<name>A0A6P8AU92_PYRGI</name>
<evidence type="ECO:0000256" key="3">
    <source>
        <dbReference type="ARBA" id="ARBA00022895"/>
    </source>
</evidence>
<dbReference type="Gene3D" id="1.10.10.60">
    <property type="entry name" value="Homeodomain-like"/>
    <property type="match status" value="1"/>
</dbReference>
<feature type="region of interest" description="Disordered" evidence="9">
    <location>
        <begin position="494"/>
        <end position="824"/>
    </location>
</feature>
<dbReference type="InterPro" id="IPR036431">
    <property type="entry name" value="ARID_dom_sf"/>
</dbReference>
<feature type="region of interest" description="Disordered" evidence="9">
    <location>
        <begin position="171"/>
        <end position="223"/>
    </location>
</feature>
<dbReference type="Pfam" id="PF01388">
    <property type="entry name" value="ARID"/>
    <property type="match status" value="1"/>
</dbReference>
<keyword evidence="7 8" id="KW-0539">Nucleus</keyword>
<feature type="compositionally biased region" description="Acidic residues" evidence="9">
    <location>
        <begin position="597"/>
        <end position="619"/>
    </location>
</feature>
<comment type="subunit">
    <text evidence="8">Homodimer.</text>
</comment>
<feature type="region of interest" description="Disordered" evidence="9">
    <location>
        <begin position="301"/>
        <end position="396"/>
    </location>
</feature>
<dbReference type="InterPro" id="IPR039595">
    <property type="entry name" value="TE2IP/Rap1"/>
</dbReference>
<comment type="similarity">
    <text evidence="1 8">Belongs to the RAP1 family.</text>
</comment>
<sequence length="972" mass="107345">MPAPIVYDGVSGGGGRDDLLFSGIKFWLAVRVPSRLKFKEKIQSNGGEVVHMERQADILIADDAAPKKAPLNWDSYSWKFIDAAIEKGELPDKADYLIPRPGTAVTRASVPANGSSKGTRTPFTTEDDRIITECARRQLATPQGVGFKGSLKGNAFWAEFAAKACNDQPLEAEPEETTTQASMEPTARTLDQSGPRSKSPQPKSNPQVLHAKARTTKEGGRQRFTAAEDKALIEAVDDARRLGENIGGKLFYEEFAKDNPTHTAESWRSRYHRTLAPRLFPNGLPVSDDQPEAIRRVVTKTRHTTETEDSPHGQPDSPRGQRSQAAREEDPTENADDLVDPATLEAQEAQPRESRTPSPQPPKSAVNGESMEGYHGESHIPSTPTHDRQTTTTSNEAHSYREFYDYLEDYVIKFPNTIDTKPRIRGVKIDLFRLQKAVESQEVDFDELDWSLVCEDIGFESPDSDLVKSVEECYGANLQGFVEVLRGFNECGSEVVSPESDSGSRLSVDQDERPESDTMLNRVSLPGREGHRGSDNDELADVQSGSASSPTPRHLGKRQRTRELFNERHKRRRLARDIEIPDTPEATSKFRLQSPFDEPDNEGNEEEGEGDEDVEDTEDPSGNSPSQQLRSELAQSVSSRNSEQSSSQDHPTAAANGRIKAPIAEIGESLRYAAHEKLPKQGRLPDGPAATRNINKNVDAKSASSRTVSRVSTHQTQGANPAPRSAQPPPITVRSTPTKKALQPNKEVSVRPHVFSTPRPSASKPMGVDSPLASIPHDILSDITSSPGTRRQTASFVTPSASSRRAPESSRRPPAQQNSPKILHQHPQKILPSIEGGHNSIASTSRCSEEVKRLAALGYRQEFIDKLLHATSRDVTVMKKVCELKAQKKSKGYGAASGPSESMPNMRGVWTADEDRKLVKIYEFDQMDDADKTAAAQRTRDQDERVLKQKHGWEGALEARRRFLQRQSEVMG</sequence>
<feature type="compositionally biased region" description="Polar residues" evidence="9">
    <location>
        <begin position="380"/>
        <end position="396"/>
    </location>
</feature>
<dbReference type="SMART" id="SM00501">
    <property type="entry name" value="BRIGHT"/>
    <property type="match status" value="1"/>
</dbReference>
<dbReference type="RefSeq" id="XP_030978429.1">
    <property type="nucleotide sequence ID" value="XM_031128478.1"/>
</dbReference>
<proteinExistence type="inferred from homology"/>
<dbReference type="InterPro" id="IPR015010">
    <property type="entry name" value="TERF2IP_Myb"/>
</dbReference>
<dbReference type="Gene3D" id="1.10.150.60">
    <property type="entry name" value="ARID DNA-binding domain"/>
    <property type="match status" value="1"/>
</dbReference>
<keyword evidence="5" id="KW-0010">Activator</keyword>
<dbReference type="CDD" id="cd11655">
    <property type="entry name" value="rap1_myb-like"/>
    <property type="match status" value="1"/>
</dbReference>
<evidence type="ECO:0000256" key="2">
    <source>
        <dbReference type="ARBA" id="ARBA00022454"/>
    </source>
</evidence>
<dbReference type="AlphaFoldDB" id="A0A6P8AU92"/>
<feature type="compositionally biased region" description="Low complexity" evidence="9">
    <location>
        <begin position="635"/>
        <end position="648"/>
    </location>
</feature>
<keyword evidence="6" id="KW-0804">Transcription</keyword>
<evidence type="ECO:0000256" key="9">
    <source>
        <dbReference type="SAM" id="MobiDB-lite"/>
    </source>
</evidence>
<dbReference type="GO" id="GO:0010833">
    <property type="term" value="P:telomere maintenance via telomere lengthening"/>
    <property type="evidence" value="ECO:0007669"/>
    <property type="project" value="UniProtKB-UniRule"/>
</dbReference>
<dbReference type="CDD" id="cd16100">
    <property type="entry name" value="ARID"/>
    <property type="match status" value="1"/>
</dbReference>
<dbReference type="SUPFAM" id="SSF46689">
    <property type="entry name" value="Homeodomain-like"/>
    <property type="match status" value="1"/>
</dbReference>
<dbReference type="GeneID" id="41963386"/>
<evidence type="ECO:0000256" key="7">
    <source>
        <dbReference type="ARBA" id="ARBA00023242"/>
    </source>
</evidence>
<accession>A0A6P8AU92</accession>
<evidence type="ECO:0000256" key="6">
    <source>
        <dbReference type="ARBA" id="ARBA00023163"/>
    </source>
</evidence>
<dbReference type="SUPFAM" id="SSF46774">
    <property type="entry name" value="ARID-like"/>
    <property type="match status" value="1"/>
</dbReference>
<dbReference type="InterPro" id="IPR001606">
    <property type="entry name" value="ARID_dom"/>
</dbReference>
<evidence type="ECO:0000256" key="4">
    <source>
        <dbReference type="ARBA" id="ARBA00023015"/>
    </source>
</evidence>
<evidence type="ECO:0000256" key="8">
    <source>
        <dbReference type="RuleBase" id="RU367107"/>
    </source>
</evidence>
<dbReference type="GO" id="GO:0042162">
    <property type="term" value="F:telomeric DNA binding"/>
    <property type="evidence" value="ECO:0007669"/>
    <property type="project" value="TreeGrafter"/>
</dbReference>
<comment type="subcellular location">
    <subcellularLocation>
        <location evidence="8">Nucleus</location>
    </subcellularLocation>
    <subcellularLocation>
        <location evidence="8">Chromosome</location>
        <location evidence="8">Telomere</location>
    </subcellularLocation>
</comment>
<dbReference type="InterPro" id="IPR009057">
    <property type="entry name" value="Homeodomain-like_sf"/>
</dbReference>
<feature type="domain" description="ARID" evidence="10">
    <location>
        <begin position="398"/>
        <end position="487"/>
    </location>
</feature>
<dbReference type="InterPro" id="IPR001357">
    <property type="entry name" value="BRCT_dom"/>
</dbReference>
<feature type="compositionally biased region" description="Polar residues" evidence="9">
    <location>
        <begin position="782"/>
        <end position="798"/>
    </location>
</feature>
<reference evidence="12" key="2">
    <citation type="submission" date="2019-10" db="EMBL/GenBank/DDBJ databases">
        <authorList>
            <consortium name="NCBI Genome Project"/>
        </authorList>
    </citation>
    <scope>NUCLEOTIDE SEQUENCE</scope>
    <source>
        <strain evidence="12">NI907</strain>
    </source>
</reference>
<dbReference type="Pfam" id="PF16589">
    <property type="entry name" value="BRCT_2"/>
    <property type="match status" value="1"/>
</dbReference>
<evidence type="ECO:0000259" key="10">
    <source>
        <dbReference type="SMART" id="SM00501"/>
    </source>
</evidence>
<feature type="compositionally biased region" description="Polar residues" evidence="9">
    <location>
        <begin position="177"/>
        <end position="207"/>
    </location>
</feature>
<feature type="compositionally biased region" description="Low complexity" evidence="9">
    <location>
        <begin position="700"/>
        <end position="713"/>
    </location>
</feature>